<feature type="transmembrane region" description="Helical" evidence="2">
    <location>
        <begin position="6"/>
        <end position="27"/>
    </location>
</feature>
<feature type="compositionally biased region" description="Polar residues" evidence="1">
    <location>
        <begin position="93"/>
        <end position="108"/>
    </location>
</feature>
<keyword evidence="2" id="KW-1133">Transmembrane helix</keyword>
<protein>
    <submittedName>
        <fullName evidence="3">Uncharacterized protein</fullName>
    </submittedName>
</protein>
<organism evidence="3 4">
    <name type="scientific">Agrocybe pediades</name>
    <dbReference type="NCBI Taxonomy" id="84607"/>
    <lineage>
        <taxon>Eukaryota</taxon>
        <taxon>Fungi</taxon>
        <taxon>Dikarya</taxon>
        <taxon>Basidiomycota</taxon>
        <taxon>Agaricomycotina</taxon>
        <taxon>Agaricomycetes</taxon>
        <taxon>Agaricomycetidae</taxon>
        <taxon>Agaricales</taxon>
        <taxon>Agaricineae</taxon>
        <taxon>Strophariaceae</taxon>
        <taxon>Agrocybe</taxon>
    </lineage>
</organism>
<feature type="compositionally biased region" description="Polar residues" evidence="1">
    <location>
        <begin position="441"/>
        <end position="452"/>
    </location>
</feature>
<reference evidence="3 4" key="1">
    <citation type="submission" date="2019-12" db="EMBL/GenBank/DDBJ databases">
        <authorList>
            <person name="Floudas D."/>
            <person name="Bentzer J."/>
            <person name="Ahren D."/>
            <person name="Johansson T."/>
            <person name="Persson P."/>
            <person name="Tunlid A."/>
        </authorList>
    </citation>
    <scope>NUCLEOTIDE SEQUENCE [LARGE SCALE GENOMIC DNA]</scope>
    <source>
        <strain evidence="3 4">CBS 102.39</strain>
    </source>
</reference>
<dbReference type="Proteomes" id="UP000521872">
    <property type="component" value="Unassembled WGS sequence"/>
</dbReference>
<feature type="compositionally biased region" description="Low complexity" evidence="1">
    <location>
        <begin position="393"/>
        <end position="421"/>
    </location>
</feature>
<keyword evidence="2" id="KW-0472">Membrane</keyword>
<gene>
    <name evidence="3" type="ORF">D9613_009192</name>
</gene>
<dbReference type="AlphaFoldDB" id="A0A8H4R3Q6"/>
<evidence type="ECO:0000256" key="1">
    <source>
        <dbReference type="SAM" id="MobiDB-lite"/>
    </source>
</evidence>
<evidence type="ECO:0000256" key="2">
    <source>
        <dbReference type="SAM" id="Phobius"/>
    </source>
</evidence>
<evidence type="ECO:0000313" key="4">
    <source>
        <dbReference type="Proteomes" id="UP000521872"/>
    </source>
</evidence>
<name>A0A8H4R3Q6_9AGAR</name>
<keyword evidence="2" id="KW-0812">Transmembrane</keyword>
<sequence>MSDANTSVFTSIILFFQTFWTSFLGLFHRADQAPVDVEAGISPGPGSRTVSELEKGLPVNNLVDAIDKISHSVPSDDGFVEVELHAVPQSVVRSNNEVKQSSNRTSVNYDHPSRRPSRRESAVDPMKARVLEDTFKHVQDKTLDVVKQVVITPGTTFPTAFSAQIEYYDAPIVQACEAKIEYCTAPAVEACSAQVEYYDASVVESPGVEAEMSFFTAVDPSYAEVNPHSEEPAKTVVCIEDEAEVVADPSAQESIERTDSELDEIEYYINQLEETLVSFRTPLRTRPPSPAFTMPPAIKSETATPRLKKKHRVQFAMYPQEVPYSRQPEKASAKHRERKSKKRADLFDVIAQFPDIPAFVPTCPPGRVSPGTQIPEAVSHKYAFRSADRRHSGASCSSDASTSSYGSGSSASTASGAGSDYTEQTSAPGTPEAAGSAMMAEQSSCAAQSTLPSRRRERASLAMSESPDSQGMMGNILSRLEASSCESFDV</sequence>
<feature type="region of interest" description="Disordered" evidence="1">
    <location>
        <begin position="388"/>
        <end position="490"/>
    </location>
</feature>
<evidence type="ECO:0000313" key="3">
    <source>
        <dbReference type="EMBL" id="KAF4622216.1"/>
    </source>
</evidence>
<comment type="caution">
    <text evidence="3">The sequence shown here is derived from an EMBL/GenBank/DDBJ whole genome shotgun (WGS) entry which is preliminary data.</text>
</comment>
<accession>A0A8H4R3Q6</accession>
<feature type="region of interest" description="Disordered" evidence="1">
    <location>
        <begin position="93"/>
        <end position="124"/>
    </location>
</feature>
<proteinExistence type="predicted"/>
<keyword evidence="4" id="KW-1185">Reference proteome</keyword>
<dbReference type="EMBL" id="JAACJL010000002">
    <property type="protein sequence ID" value="KAF4622216.1"/>
    <property type="molecule type" value="Genomic_DNA"/>
</dbReference>